<dbReference type="Pfam" id="PF01551">
    <property type="entry name" value="Peptidase_M23"/>
    <property type="match status" value="1"/>
</dbReference>
<dbReference type="PANTHER" id="PTHR21666:SF270">
    <property type="entry name" value="MUREIN HYDROLASE ACTIVATOR ENVC"/>
    <property type="match status" value="1"/>
</dbReference>
<dbReference type="CDD" id="cd12797">
    <property type="entry name" value="M23_peptidase"/>
    <property type="match status" value="1"/>
</dbReference>
<dbReference type="OrthoDB" id="1099523at2"/>
<evidence type="ECO:0000259" key="2">
    <source>
        <dbReference type="Pfam" id="PF01551"/>
    </source>
</evidence>
<sequence length="402" mass="44152">MLATAALLGAPVLSGAQADDLHDKNKRQHNHVRSLEADLDDSSRALATAYKNLKTAQTKLASAQQTLAQTQGQLTAARVLDAQMQAKLIKAQAALTKAQSDLKTGIANVKRQRADIGRLAAENYQIGDPRLLRFTAIVDAQSPDELATQFNTIDNLMDKQTSMFDHLKAAEALLRVQKDKVAAYQGVVADQRQAAAVNLARKNALEKKAAAYSAQVASLVFQRQKSAAWAAKVKKSDARKLARSKKEEERIKQIILARARHQHGGYSGGHKGFLIMPVRNTYVTSPYGWRKHPIYGYWGLHDGDDFHAPCGVPLLAGRSGTVIQEYYSDVWGNRLYLDVGKFNGKPVTLIYNHISSYKARTGQQVRTGQIVAYAGTTGWSTACHLHFTVLVNGTAVDPMQFF</sequence>
<dbReference type="InterPro" id="IPR011055">
    <property type="entry name" value="Dup_hybrid_motif"/>
</dbReference>
<evidence type="ECO:0000313" key="3">
    <source>
        <dbReference type="EMBL" id="RNL78683.1"/>
    </source>
</evidence>
<dbReference type="Proteomes" id="UP000277094">
    <property type="component" value="Unassembled WGS sequence"/>
</dbReference>
<name>A0A3N0DTF2_9ACTN</name>
<dbReference type="RefSeq" id="WP_123233184.1">
    <property type="nucleotide sequence ID" value="NZ_RJSG01000002.1"/>
</dbReference>
<keyword evidence="1" id="KW-0175">Coiled coil</keyword>
<protein>
    <recommendedName>
        <fullName evidence="2">M23ase beta-sheet core domain-containing protein</fullName>
    </recommendedName>
</protein>
<comment type="caution">
    <text evidence="3">The sequence shown here is derived from an EMBL/GenBank/DDBJ whole genome shotgun (WGS) entry which is preliminary data.</text>
</comment>
<feature type="domain" description="M23ase beta-sheet core" evidence="2">
    <location>
        <begin position="300"/>
        <end position="398"/>
    </location>
</feature>
<feature type="coiled-coil region" evidence="1">
    <location>
        <begin position="46"/>
        <end position="73"/>
    </location>
</feature>
<evidence type="ECO:0000256" key="1">
    <source>
        <dbReference type="SAM" id="Coils"/>
    </source>
</evidence>
<dbReference type="InterPro" id="IPR050570">
    <property type="entry name" value="Cell_wall_metabolism_enzyme"/>
</dbReference>
<organism evidence="3 4">
    <name type="scientific">Nocardioides marmorisolisilvae</name>
    <dbReference type="NCBI Taxonomy" id="1542737"/>
    <lineage>
        <taxon>Bacteria</taxon>
        <taxon>Bacillati</taxon>
        <taxon>Actinomycetota</taxon>
        <taxon>Actinomycetes</taxon>
        <taxon>Propionibacteriales</taxon>
        <taxon>Nocardioidaceae</taxon>
        <taxon>Nocardioides</taxon>
    </lineage>
</organism>
<reference evidence="3 4" key="1">
    <citation type="submission" date="2018-11" db="EMBL/GenBank/DDBJ databases">
        <authorList>
            <person name="Li F."/>
        </authorList>
    </citation>
    <scope>NUCLEOTIDE SEQUENCE [LARGE SCALE GENOMIC DNA]</scope>
    <source>
        <strain evidence="3 4">KIS18-7</strain>
    </source>
</reference>
<dbReference type="SUPFAM" id="SSF51261">
    <property type="entry name" value="Duplicated hybrid motif"/>
    <property type="match status" value="1"/>
</dbReference>
<keyword evidence="4" id="KW-1185">Reference proteome</keyword>
<dbReference type="EMBL" id="RJSG01000002">
    <property type="protein sequence ID" value="RNL78683.1"/>
    <property type="molecule type" value="Genomic_DNA"/>
</dbReference>
<dbReference type="GO" id="GO:0004222">
    <property type="term" value="F:metalloendopeptidase activity"/>
    <property type="evidence" value="ECO:0007669"/>
    <property type="project" value="TreeGrafter"/>
</dbReference>
<dbReference type="Gene3D" id="6.10.250.3150">
    <property type="match status" value="1"/>
</dbReference>
<dbReference type="Gene3D" id="2.70.70.10">
    <property type="entry name" value="Glucose Permease (Domain IIA)"/>
    <property type="match status" value="1"/>
</dbReference>
<proteinExistence type="predicted"/>
<accession>A0A3N0DTF2</accession>
<evidence type="ECO:0000313" key="4">
    <source>
        <dbReference type="Proteomes" id="UP000277094"/>
    </source>
</evidence>
<dbReference type="PANTHER" id="PTHR21666">
    <property type="entry name" value="PEPTIDASE-RELATED"/>
    <property type="match status" value="1"/>
</dbReference>
<dbReference type="AlphaFoldDB" id="A0A3N0DTF2"/>
<dbReference type="InterPro" id="IPR016047">
    <property type="entry name" value="M23ase_b-sheet_dom"/>
</dbReference>
<gene>
    <name evidence="3" type="ORF">EFL95_06255</name>
</gene>